<keyword evidence="12" id="KW-1185">Reference proteome</keyword>
<dbReference type="FunFam" id="1.10.287.1170:FF:000001">
    <property type="entry name" value="Endo-1,3-beta-glucanase Engl1"/>
    <property type="match status" value="1"/>
</dbReference>
<keyword evidence="5" id="KW-0119">Carbohydrate metabolism</keyword>
<dbReference type="FunFam" id="1.20.5.420:FF:000008">
    <property type="entry name" value="Endo-1,3-beta-glucanase Engl1"/>
    <property type="match status" value="1"/>
</dbReference>
<gene>
    <name evidence="11" type="ORF">NA56DRAFT_632032</name>
</gene>
<evidence type="ECO:0000256" key="3">
    <source>
        <dbReference type="ARBA" id="ARBA00012780"/>
    </source>
</evidence>
<keyword evidence="6" id="KW-0326">Glycosidase</keyword>
<dbReference type="Pfam" id="PF03639">
    <property type="entry name" value="Glyco_hydro_81"/>
    <property type="match status" value="1"/>
</dbReference>
<dbReference type="PANTHER" id="PTHR31983">
    <property type="entry name" value="ENDO-1,3(4)-BETA-GLUCANASE 1"/>
    <property type="match status" value="1"/>
</dbReference>
<keyword evidence="8" id="KW-0624">Polysaccharide degradation</keyword>
<dbReference type="Pfam" id="PF17652">
    <property type="entry name" value="Glyco_hydro81C"/>
    <property type="match status" value="1"/>
</dbReference>
<evidence type="ECO:0000259" key="9">
    <source>
        <dbReference type="Pfam" id="PF03639"/>
    </source>
</evidence>
<dbReference type="GO" id="GO:0052861">
    <property type="term" value="F:endo-1,3(4)-beta-glucanase activity"/>
    <property type="evidence" value="ECO:0007669"/>
    <property type="project" value="InterPro"/>
</dbReference>
<dbReference type="GO" id="GO:0000272">
    <property type="term" value="P:polysaccharide catabolic process"/>
    <property type="evidence" value="ECO:0007669"/>
    <property type="project" value="UniProtKB-KW"/>
</dbReference>
<dbReference type="Gene3D" id="1.20.5.420">
    <property type="entry name" value="Immunoglobulin FC, subunit C"/>
    <property type="match status" value="1"/>
</dbReference>
<evidence type="ECO:0000256" key="7">
    <source>
        <dbReference type="ARBA" id="ARBA00023316"/>
    </source>
</evidence>
<dbReference type="OrthoDB" id="4473401at2759"/>
<dbReference type="InterPro" id="IPR040451">
    <property type="entry name" value="GH81_N"/>
</dbReference>
<evidence type="ECO:0000256" key="5">
    <source>
        <dbReference type="ARBA" id="ARBA00023277"/>
    </source>
</evidence>
<dbReference type="PROSITE" id="PS52008">
    <property type="entry name" value="GH81"/>
    <property type="match status" value="1"/>
</dbReference>
<dbReference type="GO" id="GO:0009986">
    <property type="term" value="C:cell surface"/>
    <property type="evidence" value="ECO:0007669"/>
    <property type="project" value="TreeGrafter"/>
</dbReference>
<dbReference type="Gene3D" id="2.70.98.30">
    <property type="entry name" value="Golgi alpha-mannosidase II, domain 4"/>
    <property type="match status" value="1"/>
</dbReference>
<comment type="catalytic activity">
    <reaction evidence="1">
        <text>Hydrolysis of (1-&gt;3)-beta-D-glucosidic linkages in (1-&gt;3)-beta-D-glucans.</text>
        <dbReference type="EC" id="3.2.1.39"/>
    </reaction>
</comment>
<evidence type="ECO:0000256" key="8">
    <source>
        <dbReference type="ARBA" id="ARBA00023326"/>
    </source>
</evidence>
<keyword evidence="7" id="KW-0961">Cell wall biogenesis/degradation</keyword>
<evidence type="ECO:0000256" key="1">
    <source>
        <dbReference type="ARBA" id="ARBA00000382"/>
    </source>
</evidence>
<keyword evidence="4 11" id="KW-0378">Hydrolase</keyword>
<evidence type="ECO:0000313" key="12">
    <source>
        <dbReference type="Proteomes" id="UP000235672"/>
    </source>
</evidence>
<reference evidence="11 12" key="1">
    <citation type="submission" date="2016-05" db="EMBL/GenBank/DDBJ databases">
        <title>A degradative enzymes factory behind the ericoid mycorrhizal symbiosis.</title>
        <authorList>
            <consortium name="DOE Joint Genome Institute"/>
            <person name="Martino E."/>
            <person name="Morin E."/>
            <person name="Grelet G."/>
            <person name="Kuo A."/>
            <person name="Kohler A."/>
            <person name="Daghino S."/>
            <person name="Barry K."/>
            <person name="Choi C."/>
            <person name="Cichocki N."/>
            <person name="Clum A."/>
            <person name="Copeland A."/>
            <person name="Hainaut M."/>
            <person name="Haridas S."/>
            <person name="Labutti K."/>
            <person name="Lindquist E."/>
            <person name="Lipzen A."/>
            <person name="Khouja H.-R."/>
            <person name="Murat C."/>
            <person name="Ohm R."/>
            <person name="Olson A."/>
            <person name="Spatafora J."/>
            <person name="Veneault-Fourrey C."/>
            <person name="Henrissat B."/>
            <person name="Grigoriev I."/>
            <person name="Martin F."/>
            <person name="Perotto S."/>
        </authorList>
    </citation>
    <scope>NUCLEOTIDE SEQUENCE [LARGE SCALE GENOMIC DNA]</scope>
    <source>
        <strain evidence="11 12">UAMH 7357</strain>
    </source>
</reference>
<accession>A0A2J6PTJ6</accession>
<dbReference type="InterPro" id="IPR005200">
    <property type="entry name" value="Endo-beta-glucanase"/>
</dbReference>
<dbReference type="AlphaFoldDB" id="A0A2J6PTJ6"/>
<name>A0A2J6PTJ6_9HELO</name>
<comment type="similarity">
    <text evidence="2">Belongs to the glycosyl hydrolase 81 family.</text>
</comment>
<dbReference type="EC" id="3.2.1.39" evidence="3"/>
<evidence type="ECO:0000259" key="10">
    <source>
        <dbReference type="Pfam" id="PF17652"/>
    </source>
</evidence>
<protein>
    <recommendedName>
        <fullName evidence="3">glucan endo-1,3-beta-D-glucosidase</fullName>
        <ecNumber evidence="3">3.2.1.39</ecNumber>
    </recommendedName>
</protein>
<evidence type="ECO:0000256" key="2">
    <source>
        <dbReference type="ARBA" id="ARBA00010730"/>
    </source>
</evidence>
<dbReference type="PANTHER" id="PTHR31983:SF0">
    <property type="entry name" value="GLUCAN ENDO-1,3-BETA-D-GLUCOSIDASE 2"/>
    <property type="match status" value="1"/>
</dbReference>
<organism evidence="11 12">
    <name type="scientific">Hyaloscypha hepaticicola</name>
    <dbReference type="NCBI Taxonomy" id="2082293"/>
    <lineage>
        <taxon>Eukaryota</taxon>
        <taxon>Fungi</taxon>
        <taxon>Dikarya</taxon>
        <taxon>Ascomycota</taxon>
        <taxon>Pezizomycotina</taxon>
        <taxon>Leotiomycetes</taxon>
        <taxon>Helotiales</taxon>
        <taxon>Hyaloscyphaceae</taxon>
        <taxon>Hyaloscypha</taxon>
    </lineage>
</organism>
<feature type="domain" description="Glycosyl hydrolase family 81 N-terminal" evidence="9">
    <location>
        <begin position="1"/>
        <end position="269"/>
    </location>
</feature>
<dbReference type="GO" id="GO:0042973">
    <property type="term" value="F:glucan endo-1,3-beta-D-glucosidase activity"/>
    <property type="evidence" value="ECO:0007669"/>
    <property type="project" value="UniProtKB-EC"/>
</dbReference>
<dbReference type="STRING" id="1745343.A0A2J6PTJ6"/>
<dbReference type="EMBL" id="KZ613500">
    <property type="protein sequence ID" value="PMD17353.1"/>
    <property type="molecule type" value="Genomic_DNA"/>
</dbReference>
<dbReference type="InterPro" id="IPR040720">
    <property type="entry name" value="GH81_C"/>
</dbReference>
<dbReference type="Gene3D" id="1.10.287.1170">
    <property type="entry name" value="glycoside hydrolase family 81 endo-[beta] glucanase"/>
    <property type="match status" value="1"/>
</dbReference>
<dbReference type="Proteomes" id="UP000235672">
    <property type="component" value="Unassembled WGS sequence"/>
</dbReference>
<evidence type="ECO:0000256" key="6">
    <source>
        <dbReference type="ARBA" id="ARBA00023295"/>
    </source>
</evidence>
<evidence type="ECO:0000256" key="4">
    <source>
        <dbReference type="ARBA" id="ARBA00022801"/>
    </source>
</evidence>
<evidence type="ECO:0000313" key="11">
    <source>
        <dbReference type="EMBL" id="PMD17353.1"/>
    </source>
</evidence>
<proteinExistence type="inferred from homology"/>
<feature type="domain" description="Glycosyl hydrolase family 81 C-terminal" evidence="10">
    <location>
        <begin position="281"/>
        <end position="627"/>
    </location>
</feature>
<sequence length="685" mass="73755">MSIQHTNANQRVYGPDPATVPAQYMINPVGIQSLVLSALELGASTVLTTDTLTAFSANVNLSPSAGASPAITFPLVQGMGFVTGIYNGGTPLLQTGIFFRSITKATTNPKPGVTKYTILLEDGKTWLLYASSTDVNAALDFTVVNNGLAQATSNFNGFIQIAKNPGGDAEALYDAACGVYATTATLSGTANGASGSYTLSFAKAGTSGATLLMFALPHHIESFSPQTASAATDLQLQTTTKGLATAVVADSWTMVEDLPTTMGFAPWSPSAAAQPLAFSLATIQTILSVAQSEISENMSDQTNLSSMYFSGKALAKFAGIVYTVHDLLGGTALAQAGLTNLKQAFALFASNQQQFPLVHETAWGGVVSTASYTTGQSGADFGNTYYNDHHFHYGYFIYAASIIGALDPTWLPDNQAWVNTLVRDIANPSTADNFFPVSRMFDWYHGHSWAHGLYETADGKDEESSSEDAMSAYALKLWGRTIGDANLEARGNLQLAITARSLQNYFLYTSDNTIEPGKITPNKVSGILFENKIDHTTYFGTNIEYIQGIHMLPLLPASTLTRTPTFVQQEWDTYFSNGRADTVAGGWRGVLYANYAIVNPSAAWNFFASSTFDASWLDGGASRTWYLAFAAGKSLLPFFLPHFWSLMARMLIHDTQVSEARLNPFSLAYVLGKPLERYTSHHPRI</sequence>
<dbReference type="GO" id="GO:0071555">
    <property type="term" value="P:cell wall organization"/>
    <property type="evidence" value="ECO:0007669"/>
    <property type="project" value="UniProtKB-KW"/>
</dbReference>